<dbReference type="Pfam" id="PF05728">
    <property type="entry name" value="UPF0227"/>
    <property type="match status" value="1"/>
</dbReference>
<dbReference type="InterPro" id="IPR008886">
    <property type="entry name" value="UPF0227/Esterase_YqiA"/>
</dbReference>
<sequence>MHHIFYLHGFKSHTNSVKGTLLKEYCVSHHPNIQVHLPDLNLPPHMAMEQIHKKIAQDQLTSLSFVGSSLGGFYATYLANYYNCAGVLINPAIRPWKLFEKQVGFHQLPYLVTANWSLTIEDVYTLKQYELADAQDLSKMLVLLQQGDETLDYKETQRYYSAHKVSSMMITECGGNHVMDNFAEKIPMLLVFLLQHLSLRNI</sequence>
<dbReference type="ESTHER" id="9gamm-v2t8n1">
    <property type="family name" value="abh_upf00227"/>
</dbReference>
<dbReference type="RefSeq" id="WP_023273232.1">
    <property type="nucleotide sequence ID" value="NZ_KI530723.1"/>
</dbReference>
<evidence type="ECO:0000313" key="1">
    <source>
        <dbReference type="EMBL" id="ESK38793.1"/>
    </source>
</evidence>
<dbReference type="EMBL" id="AYER01000006">
    <property type="protein sequence ID" value="ESK38793.1"/>
    <property type="molecule type" value="Genomic_DNA"/>
</dbReference>
<dbReference type="eggNOG" id="COG3150">
    <property type="taxonomic scope" value="Bacteria"/>
</dbReference>
<reference evidence="1 2" key="1">
    <citation type="submission" date="2013-10" db="EMBL/GenBank/DDBJ databases">
        <title>The Genome Sequence of Acinetobacter nectaris CIP 110549.</title>
        <authorList>
            <consortium name="The Broad Institute Genomics Platform"/>
            <consortium name="The Broad Institute Genome Sequencing Center for Infectious Disease"/>
            <person name="Cerqueira G."/>
            <person name="Feldgarden M."/>
            <person name="Courvalin P."/>
            <person name="Grillot-Courvalin C."/>
            <person name="Clermont D."/>
            <person name="Rocha E."/>
            <person name="Yoon E.-J."/>
            <person name="Nemec A."/>
            <person name="Young S.K."/>
            <person name="Zeng Q."/>
            <person name="Gargeya S."/>
            <person name="Fitzgerald M."/>
            <person name="Abouelleil A."/>
            <person name="Alvarado L."/>
            <person name="Berlin A.M."/>
            <person name="Chapman S.B."/>
            <person name="Gainer-Dewar J."/>
            <person name="Goldberg J."/>
            <person name="Gnerre S."/>
            <person name="Griggs A."/>
            <person name="Gujja S."/>
            <person name="Hansen M."/>
            <person name="Howarth C."/>
            <person name="Imamovic A."/>
            <person name="Ireland A."/>
            <person name="Larimer J."/>
            <person name="McCowan C."/>
            <person name="Murphy C."/>
            <person name="Pearson M."/>
            <person name="Poon T.W."/>
            <person name="Priest M."/>
            <person name="Roberts A."/>
            <person name="Saif S."/>
            <person name="Shea T."/>
            <person name="Sykes S."/>
            <person name="Wortman J."/>
            <person name="Nusbaum C."/>
            <person name="Birren B."/>
        </authorList>
    </citation>
    <scope>NUCLEOTIDE SEQUENCE [LARGE SCALE GENOMIC DNA]</scope>
    <source>
        <strain evidence="1 2">CIP 110549</strain>
    </source>
</reference>
<dbReference type="Gene3D" id="3.40.50.1820">
    <property type="entry name" value="alpha/beta hydrolase"/>
    <property type="match status" value="1"/>
</dbReference>
<dbReference type="HOGENOM" id="CLU_090996_2_0_6"/>
<evidence type="ECO:0008006" key="3">
    <source>
        <dbReference type="Google" id="ProtNLM"/>
    </source>
</evidence>
<dbReference type="SUPFAM" id="SSF53474">
    <property type="entry name" value="alpha/beta-Hydrolases"/>
    <property type="match status" value="1"/>
</dbReference>
<keyword evidence="2" id="KW-1185">Reference proteome</keyword>
<dbReference type="Proteomes" id="UP000023785">
    <property type="component" value="Unassembled WGS sequence"/>
</dbReference>
<dbReference type="PANTHER" id="PTHR35602">
    <property type="entry name" value="ESTERASE YQIA-RELATED"/>
    <property type="match status" value="1"/>
</dbReference>
<gene>
    <name evidence="1" type="ORF">P256_01612</name>
</gene>
<comment type="caution">
    <text evidence="1">The sequence shown here is derived from an EMBL/GenBank/DDBJ whole genome shotgun (WGS) entry which is preliminary data.</text>
</comment>
<dbReference type="STRING" id="1392540.P256_01612"/>
<evidence type="ECO:0000313" key="2">
    <source>
        <dbReference type="Proteomes" id="UP000023785"/>
    </source>
</evidence>
<dbReference type="PATRIC" id="fig|1392540.3.peg.1561"/>
<name>V2T8N1_9GAMM</name>
<organism evidence="1 2">
    <name type="scientific">Acinetobacter nectaris CIP 110549</name>
    <dbReference type="NCBI Taxonomy" id="1392540"/>
    <lineage>
        <taxon>Bacteria</taxon>
        <taxon>Pseudomonadati</taxon>
        <taxon>Pseudomonadota</taxon>
        <taxon>Gammaproteobacteria</taxon>
        <taxon>Moraxellales</taxon>
        <taxon>Moraxellaceae</taxon>
        <taxon>Acinetobacter</taxon>
    </lineage>
</organism>
<accession>V2T8N1</accession>
<dbReference type="AlphaFoldDB" id="V2T8N1"/>
<dbReference type="PANTHER" id="PTHR35602:SF3">
    <property type="entry name" value="ESTERASE YQIA"/>
    <property type="match status" value="1"/>
</dbReference>
<protein>
    <recommendedName>
        <fullName evidence="3">Esterase</fullName>
    </recommendedName>
</protein>
<proteinExistence type="predicted"/>
<dbReference type="InterPro" id="IPR029058">
    <property type="entry name" value="AB_hydrolase_fold"/>
</dbReference>
<dbReference type="OrthoDB" id="9814831at2"/>